<feature type="region of interest" description="Disordered" evidence="1">
    <location>
        <begin position="99"/>
        <end position="118"/>
    </location>
</feature>
<dbReference type="Proteomes" id="UP000002489">
    <property type="component" value="Unassembled WGS sequence"/>
</dbReference>
<evidence type="ECO:0000313" key="2">
    <source>
        <dbReference type="EnsemblFungi" id="FOXG_14042P0"/>
    </source>
</evidence>
<sequence>MAPRKRRILMSTGSKVPRDPLTDARIRFVRMITCLEQDPLQRLITITNDLSKNKAAQKEVLDMLMKSTEEKHNGDLSLLSIEYMSDAIRCVACKKEKQQSSTPVRMPKRHSTANTSMQAVRNTHRDRLGFRTMDERWGRLGLEKGLPWISDRCLVTRLGRTTIQQQRVES</sequence>
<dbReference type="EnsemblFungi" id="FOXG_14042T0">
    <property type="protein sequence ID" value="FOXG_14042P0"/>
    <property type="gene ID" value="FOXG_14042"/>
</dbReference>
<name>A0A0D2YCL0_FUSOF</name>
<evidence type="ECO:0000256" key="1">
    <source>
        <dbReference type="SAM" id="MobiDB-lite"/>
    </source>
</evidence>
<dbReference type="VEuPathDB" id="FungiDB:FOXG_14042"/>
<protein>
    <submittedName>
        <fullName evidence="2">Uncharacterized protein</fullName>
    </submittedName>
</protein>
<reference evidence="2" key="2">
    <citation type="submission" date="2025-05" db="UniProtKB">
        <authorList>
            <consortium name="EnsemblFungi"/>
        </authorList>
    </citation>
    <scope>IDENTIFICATION</scope>
    <source>
        <strain evidence="2">4287 / CBS 123668 / FGSC 9935 / NRRL 34936</strain>
    </source>
</reference>
<dbReference type="AlphaFoldDB" id="A0A0D2YCL0"/>
<reference evidence="3" key="1">
    <citation type="journal article" date="2012" name="Mol. Plant Microbe Interact.">
        <title>A highly conserved effector in Fusarium oxysporum is required for full virulence on Arabidopsis.</title>
        <authorList>
            <person name="Thatcher L.F."/>
            <person name="Gardiner D.M."/>
            <person name="Kazan K."/>
            <person name="Manners J."/>
        </authorList>
    </citation>
    <scope>NUCLEOTIDE SEQUENCE [LARGE SCALE GENOMIC DNA]</scope>
    <source>
        <strain evidence="3">Fo5176</strain>
    </source>
</reference>
<accession>A0A0D2YCL0</accession>
<gene>
    <name evidence="2" type="primary">28955249</name>
</gene>
<dbReference type="EnsemblFungi" id="FOXG_12497T0">
    <property type="protein sequence ID" value="FOXG_12497P0"/>
    <property type="gene ID" value="FOXG_12497"/>
</dbReference>
<organism evidence="2 3">
    <name type="scientific">Fusarium oxysporum (strain Fo5176)</name>
    <name type="common">Fusarium vascular wilt</name>
    <dbReference type="NCBI Taxonomy" id="660025"/>
    <lineage>
        <taxon>Eukaryota</taxon>
        <taxon>Fungi</taxon>
        <taxon>Dikarya</taxon>
        <taxon>Ascomycota</taxon>
        <taxon>Pezizomycotina</taxon>
        <taxon>Sordariomycetes</taxon>
        <taxon>Hypocreomycetidae</taxon>
        <taxon>Hypocreales</taxon>
        <taxon>Nectriaceae</taxon>
        <taxon>Fusarium</taxon>
        <taxon>Fusarium oxysporum species complex</taxon>
    </lineage>
</organism>
<proteinExistence type="predicted"/>
<evidence type="ECO:0000313" key="3">
    <source>
        <dbReference type="Proteomes" id="UP000002489"/>
    </source>
</evidence>